<name>A0AAV2GZU7_LYMST</name>
<dbReference type="Gene3D" id="1.25.40.10">
    <property type="entry name" value="Tetratricopeptide repeat domain"/>
    <property type="match status" value="1"/>
</dbReference>
<keyword evidence="2" id="KW-1185">Reference proteome</keyword>
<dbReference type="EMBL" id="CAXITT010000010">
    <property type="protein sequence ID" value="CAL1526929.1"/>
    <property type="molecule type" value="Genomic_DNA"/>
</dbReference>
<evidence type="ECO:0008006" key="3">
    <source>
        <dbReference type="Google" id="ProtNLM"/>
    </source>
</evidence>
<evidence type="ECO:0000313" key="1">
    <source>
        <dbReference type="EMBL" id="CAL1526929.1"/>
    </source>
</evidence>
<organism evidence="1 2">
    <name type="scientific">Lymnaea stagnalis</name>
    <name type="common">Great pond snail</name>
    <name type="synonym">Helix stagnalis</name>
    <dbReference type="NCBI Taxonomy" id="6523"/>
    <lineage>
        <taxon>Eukaryota</taxon>
        <taxon>Metazoa</taxon>
        <taxon>Spiralia</taxon>
        <taxon>Lophotrochozoa</taxon>
        <taxon>Mollusca</taxon>
        <taxon>Gastropoda</taxon>
        <taxon>Heterobranchia</taxon>
        <taxon>Euthyneura</taxon>
        <taxon>Panpulmonata</taxon>
        <taxon>Hygrophila</taxon>
        <taxon>Lymnaeoidea</taxon>
        <taxon>Lymnaeidae</taxon>
        <taxon>Lymnaea</taxon>
    </lineage>
</organism>
<reference evidence="1 2" key="1">
    <citation type="submission" date="2024-04" db="EMBL/GenBank/DDBJ databases">
        <authorList>
            <consortium name="Genoscope - CEA"/>
            <person name="William W."/>
        </authorList>
    </citation>
    <scope>NUCLEOTIDE SEQUENCE [LARGE SCALE GENOMIC DNA]</scope>
</reference>
<gene>
    <name evidence="1" type="ORF">GSLYS_00001106001</name>
</gene>
<dbReference type="AlphaFoldDB" id="A0AAV2GZU7"/>
<proteinExistence type="predicted"/>
<comment type="caution">
    <text evidence="1">The sequence shown here is derived from an EMBL/GenBank/DDBJ whole genome shotgun (WGS) entry which is preliminary data.</text>
</comment>
<sequence>MDSRMTVERAMSRYPCTFNITPEVKSDAKLREVQGKLKSEIRQRNDDTVNDIRNRNLLTWIEYKLRDLRSAAQQNEDVIQMTNSNDMVSLGNRVFLLKEKGENYDSAFQSLEALTRRPDAGKLTGTAKADQAYSYARIGGPKNQQFAIGLYIEALQIEPDNFHWKFGLGLALRRSIHKEMARSPEFRMSFAQRVKEGARVLFEVAETVRQGNLFRKRAYGELAFMRGLVEQQKDIQGGMNVNEIFRNMKKVDLDRNAQSIRE</sequence>
<dbReference type="InterPro" id="IPR011990">
    <property type="entry name" value="TPR-like_helical_dom_sf"/>
</dbReference>
<protein>
    <recommendedName>
        <fullName evidence="3">Tetratricopeptide repeat protein</fullName>
    </recommendedName>
</protein>
<evidence type="ECO:0000313" key="2">
    <source>
        <dbReference type="Proteomes" id="UP001497497"/>
    </source>
</evidence>
<dbReference type="Proteomes" id="UP001497497">
    <property type="component" value="Unassembled WGS sequence"/>
</dbReference>
<accession>A0AAV2GZU7</accession>